<comment type="caution">
    <text evidence="1">The sequence shown here is derived from an EMBL/GenBank/DDBJ whole genome shotgun (WGS) entry which is preliminary data.</text>
</comment>
<gene>
    <name evidence="1" type="ORF">DFR28_104286</name>
</gene>
<keyword evidence="2" id="KW-1185">Reference proteome</keyword>
<protein>
    <submittedName>
        <fullName evidence="1">Uncharacterized protein</fullName>
    </submittedName>
</protein>
<sequence length="84" mass="9654">MQRIKARGDSKGAIIRLGYTSYFIKKPDLQGIGAHKVRVQPAGQNTLSCYVTIFKLHGKSIIFPIWSFYIDIEFATERFDILFK</sequence>
<reference evidence="1 2" key="1">
    <citation type="submission" date="2018-06" db="EMBL/GenBank/DDBJ databases">
        <title>Genomic Encyclopedia of Type Strains, Phase IV (KMG-IV): sequencing the most valuable type-strain genomes for metagenomic binning, comparative biology and taxonomic classification.</title>
        <authorList>
            <person name="Goeker M."/>
        </authorList>
    </citation>
    <scope>NUCLEOTIDE SEQUENCE [LARGE SCALE GENOMIC DNA]</scope>
    <source>
        <strain evidence="1 2">DSM 24032</strain>
    </source>
</reference>
<organism evidence="1 2">
    <name type="scientific">Arenicella xantha</name>
    <dbReference type="NCBI Taxonomy" id="644221"/>
    <lineage>
        <taxon>Bacteria</taxon>
        <taxon>Pseudomonadati</taxon>
        <taxon>Pseudomonadota</taxon>
        <taxon>Gammaproteobacteria</taxon>
        <taxon>Arenicellales</taxon>
        <taxon>Arenicellaceae</taxon>
        <taxon>Arenicella</taxon>
    </lineage>
</organism>
<evidence type="ECO:0000313" key="1">
    <source>
        <dbReference type="EMBL" id="RBP49355.1"/>
    </source>
</evidence>
<dbReference type="EMBL" id="QNRT01000004">
    <property type="protein sequence ID" value="RBP49355.1"/>
    <property type="molecule type" value="Genomic_DNA"/>
</dbReference>
<dbReference type="AlphaFoldDB" id="A0A395JHP1"/>
<dbReference type="InParanoid" id="A0A395JHP1"/>
<accession>A0A395JHP1</accession>
<evidence type="ECO:0000313" key="2">
    <source>
        <dbReference type="Proteomes" id="UP000253083"/>
    </source>
</evidence>
<dbReference type="Proteomes" id="UP000253083">
    <property type="component" value="Unassembled WGS sequence"/>
</dbReference>
<name>A0A395JHP1_9GAMM</name>
<proteinExistence type="predicted"/>